<evidence type="ECO:0000313" key="1">
    <source>
        <dbReference type="EMBL" id="SET59946.1"/>
    </source>
</evidence>
<proteinExistence type="predicted"/>
<protein>
    <submittedName>
        <fullName evidence="1">Uncharacterized protein</fullName>
    </submittedName>
</protein>
<dbReference type="EMBL" id="FOHV01000045">
    <property type="protein sequence ID" value="SET59946.1"/>
    <property type="molecule type" value="Genomic_DNA"/>
</dbReference>
<accession>A0A1I0FNW0</accession>
<evidence type="ECO:0000313" key="2">
    <source>
        <dbReference type="Proteomes" id="UP000242642"/>
    </source>
</evidence>
<dbReference type="RefSeq" id="WP_093322483.1">
    <property type="nucleotide sequence ID" value="NZ_FOHV01000045.1"/>
</dbReference>
<sequence>MTAFDEYFEASRLELMANQFKDYVQHPIEIMFLRENENCSHYRWKFSDSVPLEQRGVTDFRRLMGKLIEDFIDYRKQFDVLPNNEGIVHIDSGNLWVEWISDGGTELSN</sequence>
<dbReference type="Proteomes" id="UP000242642">
    <property type="component" value="Unassembled WGS sequence"/>
</dbReference>
<dbReference type="OrthoDB" id="5769495at2"/>
<organism evidence="1 2">
    <name type="scientific">Thorsellia anophelis DSM 18579</name>
    <dbReference type="NCBI Taxonomy" id="1123402"/>
    <lineage>
        <taxon>Bacteria</taxon>
        <taxon>Pseudomonadati</taxon>
        <taxon>Pseudomonadota</taxon>
        <taxon>Gammaproteobacteria</taxon>
        <taxon>Enterobacterales</taxon>
        <taxon>Thorselliaceae</taxon>
        <taxon>Thorsellia</taxon>
    </lineage>
</organism>
<keyword evidence="2" id="KW-1185">Reference proteome</keyword>
<gene>
    <name evidence="1" type="ORF">SAMN02583745_02831</name>
</gene>
<dbReference type="AlphaFoldDB" id="A0A1I0FNW0"/>
<name>A0A1I0FNW0_9GAMM</name>
<reference evidence="2" key="1">
    <citation type="submission" date="2016-10" db="EMBL/GenBank/DDBJ databases">
        <authorList>
            <person name="Varghese N."/>
            <person name="Submissions S."/>
        </authorList>
    </citation>
    <scope>NUCLEOTIDE SEQUENCE [LARGE SCALE GENOMIC DNA]</scope>
    <source>
        <strain evidence="2">DSM 18579</strain>
    </source>
</reference>